<dbReference type="PANTHER" id="PTHR42788:SF18">
    <property type="entry name" value="TAURINE IMPORT ATP-BINDING PROTEIN TAUB"/>
    <property type="match status" value="1"/>
</dbReference>
<evidence type="ECO:0000313" key="10">
    <source>
        <dbReference type="EMBL" id="MDC7718566.1"/>
    </source>
</evidence>
<dbReference type="InterPro" id="IPR027417">
    <property type="entry name" value="P-loop_NTPase"/>
</dbReference>
<evidence type="ECO:0000256" key="3">
    <source>
        <dbReference type="ARBA" id="ARBA00022475"/>
    </source>
</evidence>
<evidence type="ECO:0000256" key="5">
    <source>
        <dbReference type="ARBA" id="ARBA00022741"/>
    </source>
</evidence>
<reference evidence="10 11" key="1">
    <citation type="submission" date="2023-01" db="EMBL/GenBank/DDBJ databases">
        <title>Novel species of the genus Vogesella isolated from rivers.</title>
        <authorList>
            <person name="Lu H."/>
        </authorList>
    </citation>
    <scope>NUCLEOTIDE SEQUENCE [LARGE SCALE GENOMIC DNA]</scope>
    <source>
        <strain evidence="10 11">DC21W</strain>
    </source>
</reference>
<comment type="caution">
    <text evidence="10">The sequence shown here is derived from an EMBL/GenBank/DDBJ whole genome shotgun (WGS) entry which is preliminary data.</text>
</comment>
<evidence type="ECO:0000256" key="1">
    <source>
        <dbReference type="ARBA" id="ARBA00005417"/>
    </source>
</evidence>
<keyword evidence="2" id="KW-0813">Transport</keyword>
<accession>A0ABT5J280</accession>
<dbReference type="PROSITE" id="PS50893">
    <property type="entry name" value="ABC_TRANSPORTER_2"/>
    <property type="match status" value="1"/>
</dbReference>
<keyword evidence="5" id="KW-0547">Nucleotide-binding</keyword>
<keyword evidence="11" id="KW-1185">Reference proteome</keyword>
<evidence type="ECO:0000256" key="6">
    <source>
        <dbReference type="ARBA" id="ARBA00022840"/>
    </source>
</evidence>
<gene>
    <name evidence="10" type="primary">tauB</name>
    <name evidence="10" type="ORF">PQU95_15260</name>
</gene>
<dbReference type="PROSITE" id="PS00211">
    <property type="entry name" value="ABC_TRANSPORTER_1"/>
    <property type="match status" value="1"/>
</dbReference>
<evidence type="ECO:0000256" key="8">
    <source>
        <dbReference type="ARBA" id="ARBA00023136"/>
    </source>
</evidence>
<dbReference type="InterPro" id="IPR003593">
    <property type="entry name" value="AAA+_ATPase"/>
</dbReference>
<keyword evidence="6 10" id="KW-0067">ATP-binding</keyword>
<dbReference type="InterPro" id="IPR050166">
    <property type="entry name" value="ABC_transporter_ATP-bind"/>
</dbReference>
<evidence type="ECO:0000313" key="11">
    <source>
        <dbReference type="Proteomes" id="UP001219956"/>
    </source>
</evidence>
<dbReference type="Gene3D" id="3.40.50.300">
    <property type="entry name" value="P-loop containing nucleotide triphosphate hydrolases"/>
    <property type="match status" value="1"/>
</dbReference>
<keyword evidence="4" id="KW-0997">Cell inner membrane</keyword>
<dbReference type="Proteomes" id="UP001219956">
    <property type="component" value="Unassembled WGS sequence"/>
</dbReference>
<dbReference type="EMBL" id="JAQQLF010000022">
    <property type="protein sequence ID" value="MDC7718566.1"/>
    <property type="molecule type" value="Genomic_DNA"/>
</dbReference>
<evidence type="ECO:0000259" key="9">
    <source>
        <dbReference type="PROSITE" id="PS50893"/>
    </source>
</evidence>
<dbReference type="InterPro" id="IPR003439">
    <property type="entry name" value="ABC_transporter-like_ATP-bd"/>
</dbReference>
<dbReference type="InterPro" id="IPR017871">
    <property type="entry name" value="ABC_transporter-like_CS"/>
</dbReference>
<feature type="domain" description="ABC transporter" evidence="9">
    <location>
        <begin position="2"/>
        <end position="231"/>
    </location>
</feature>
<dbReference type="SMART" id="SM00382">
    <property type="entry name" value="AAA"/>
    <property type="match status" value="1"/>
</dbReference>
<name>A0ABT5J280_9NEIS</name>
<evidence type="ECO:0000256" key="7">
    <source>
        <dbReference type="ARBA" id="ARBA00022967"/>
    </source>
</evidence>
<dbReference type="SUPFAM" id="SSF52540">
    <property type="entry name" value="P-loop containing nucleoside triphosphate hydrolases"/>
    <property type="match status" value="1"/>
</dbReference>
<keyword evidence="8" id="KW-0472">Membrane</keyword>
<dbReference type="NCBIfam" id="NF008421">
    <property type="entry name" value="PRK11248.1"/>
    <property type="match status" value="1"/>
</dbReference>
<keyword evidence="7" id="KW-1278">Translocase</keyword>
<evidence type="ECO:0000256" key="2">
    <source>
        <dbReference type="ARBA" id="ARBA00022448"/>
    </source>
</evidence>
<dbReference type="CDD" id="cd03293">
    <property type="entry name" value="ABC_NrtD_SsuB_transporters"/>
    <property type="match status" value="1"/>
</dbReference>
<proteinExistence type="inferred from homology"/>
<protein>
    <submittedName>
        <fullName evidence="10">Taurine ABC transporter ATP-binding subunit</fullName>
    </submittedName>
</protein>
<dbReference type="Pfam" id="PF00005">
    <property type="entry name" value="ABC_tran"/>
    <property type="match status" value="1"/>
</dbReference>
<sequence length="258" mass="27930">MLQAHNLGVTYPGQASPALQHVSLQLGEGDLVVALGPSGCGKSTLLGVLAGFIAPSEGSVSFDGQPVTAPGVERAVVFQHDALLPWLNVADNVAFGLKLQGVDKARRQQVVADTLQLVGLADVGRKYTWQLSGGMRQRVGIARAIASQSKILLMDEPFGALDAFTREQMQQLLLSVWQHAGRGIFLITHDIEEALFLATELVLMSPGPGRIVQRLRPGFSQRYRDGEDVRAIKSDPDFIALREQLLRSLFAQRQAEAA</sequence>
<evidence type="ECO:0000256" key="4">
    <source>
        <dbReference type="ARBA" id="ARBA00022519"/>
    </source>
</evidence>
<keyword evidence="3" id="KW-1003">Cell membrane</keyword>
<comment type="similarity">
    <text evidence="1">Belongs to the ABC transporter superfamily.</text>
</comment>
<organism evidence="10 11">
    <name type="scientific">Vogesella aquatica</name>
    <dbReference type="NCBI Taxonomy" id="2984206"/>
    <lineage>
        <taxon>Bacteria</taxon>
        <taxon>Pseudomonadati</taxon>
        <taxon>Pseudomonadota</taxon>
        <taxon>Betaproteobacteria</taxon>
        <taxon>Neisseriales</taxon>
        <taxon>Chromobacteriaceae</taxon>
        <taxon>Vogesella</taxon>
    </lineage>
</organism>
<dbReference type="GO" id="GO:0005524">
    <property type="term" value="F:ATP binding"/>
    <property type="evidence" value="ECO:0007669"/>
    <property type="project" value="UniProtKB-KW"/>
</dbReference>
<dbReference type="PANTHER" id="PTHR42788">
    <property type="entry name" value="TAURINE IMPORT ATP-BINDING PROTEIN-RELATED"/>
    <property type="match status" value="1"/>
</dbReference>